<dbReference type="OrthoDB" id="647343at2759"/>
<dbReference type="InterPro" id="IPR009072">
    <property type="entry name" value="Histone-fold"/>
</dbReference>
<dbReference type="ExpressionAtlas" id="K7TX38">
    <property type="expression patterns" value="baseline"/>
</dbReference>
<name>K7TX38_MAIZE</name>
<keyword evidence="4" id="KW-0539">Nucleus</keyword>
<dbReference type="Proteomes" id="UP000007305">
    <property type="component" value="Chromosome 10"/>
</dbReference>
<evidence type="ECO:0000259" key="6">
    <source>
        <dbReference type="Pfam" id="PF00125"/>
    </source>
</evidence>
<evidence type="ECO:0000256" key="1">
    <source>
        <dbReference type="ARBA" id="ARBA00004123"/>
    </source>
</evidence>
<gene>
    <name evidence="9" type="primary">LOC103640778</name>
    <name evidence="7" type="synonym">CA5P17</name>
    <name evidence="8" type="ORF">ZEAMMB73_Zm00001d023466</name>
</gene>
<dbReference type="Gene3D" id="1.10.20.10">
    <property type="entry name" value="Histone, subunit A"/>
    <property type="match status" value="1"/>
</dbReference>
<dbReference type="HOGENOM" id="CLU_656165_0_0_1"/>
<dbReference type="RefSeq" id="XP_008662484.1">
    <property type="nucleotide sequence ID" value="XM_008664262.4"/>
</dbReference>
<reference evidence="10" key="1">
    <citation type="journal article" date="2009" name="Science">
        <title>The B73 maize genome: complexity, diversity, and dynamics.</title>
        <authorList>
            <person name="Schnable P.S."/>
            <person name="Ware D."/>
            <person name="Fulton R.S."/>
            <person name="Stein J.C."/>
            <person name="Wei F."/>
            <person name="Pasternak S."/>
            <person name="Liang C."/>
            <person name="Zhang J."/>
            <person name="Fulton L."/>
            <person name="Graves T.A."/>
            <person name="Minx P."/>
            <person name="Reily A.D."/>
            <person name="Courtney L."/>
            <person name="Kruchowski S.S."/>
            <person name="Tomlinson C."/>
            <person name="Strong C."/>
            <person name="Delehaunty K."/>
            <person name="Fronick C."/>
            <person name="Courtney B."/>
            <person name="Rock S.M."/>
            <person name="Belter E."/>
            <person name="Du F."/>
            <person name="Kim K."/>
            <person name="Abbott R.M."/>
            <person name="Cotton M."/>
            <person name="Levy A."/>
            <person name="Marchetto P."/>
            <person name="Ochoa K."/>
            <person name="Jackson S.M."/>
            <person name="Gillam B."/>
            <person name="Chen W."/>
            <person name="Yan L."/>
            <person name="Higginbotham J."/>
            <person name="Cardenas M."/>
            <person name="Waligorski J."/>
            <person name="Applebaum E."/>
            <person name="Phelps L."/>
            <person name="Falcone J."/>
            <person name="Kanchi K."/>
            <person name="Thane T."/>
            <person name="Scimone A."/>
            <person name="Thane N."/>
            <person name="Henke J."/>
            <person name="Wang T."/>
            <person name="Ruppert J."/>
            <person name="Shah N."/>
            <person name="Rotter K."/>
            <person name="Hodges J."/>
            <person name="Ingenthron E."/>
            <person name="Cordes M."/>
            <person name="Kohlberg S."/>
            <person name="Sgro J."/>
            <person name="Delgado B."/>
            <person name="Mead K."/>
            <person name="Chinwalla A."/>
            <person name="Leonard S."/>
            <person name="Crouse K."/>
            <person name="Collura K."/>
            <person name="Kudrna D."/>
            <person name="Currie J."/>
            <person name="He R."/>
            <person name="Angelova A."/>
            <person name="Rajasekar S."/>
            <person name="Mueller T."/>
            <person name="Lomeli R."/>
            <person name="Scara G."/>
            <person name="Ko A."/>
            <person name="Delaney K."/>
            <person name="Wissotski M."/>
            <person name="Lopez G."/>
            <person name="Campos D."/>
            <person name="Braidotti M."/>
            <person name="Ashley E."/>
            <person name="Golser W."/>
            <person name="Kim H."/>
            <person name="Lee S."/>
            <person name="Lin J."/>
            <person name="Dujmic Z."/>
            <person name="Kim W."/>
            <person name="Talag J."/>
            <person name="Zuccolo A."/>
            <person name="Fan C."/>
            <person name="Sebastian A."/>
            <person name="Kramer M."/>
            <person name="Spiegel L."/>
            <person name="Nascimento L."/>
            <person name="Zutavern T."/>
            <person name="Miller B."/>
            <person name="Ambroise C."/>
            <person name="Muller S."/>
            <person name="Spooner W."/>
            <person name="Narechania A."/>
            <person name="Ren L."/>
            <person name="Wei S."/>
            <person name="Kumari S."/>
            <person name="Faga B."/>
            <person name="Levy M.J."/>
            <person name="McMahan L."/>
            <person name="Van Buren P."/>
            <person name="Vaughn M.W."/>
            <person name="Ying K."/>
            <person name="Yeh C.-T."/>
            <person name="Emrich S.J."/>
            <person name="Jia Y."/>
            <person name="Kalyanaraman A."/>
            <person name="Hsia A.-P."/>
            <person name="Barbazuk W.B."/>
            <person name="Baucom R.S."/>
            <person name="Brutnell T.P."/>
            <person name="Carpita N.C."/>
            <person name="Chaparro C."/>
            <person name="Chia J.-M."/>
            <person name="Deragon J.-M."/>
            <person name="Estill J.C."/>
            <person name="Fu Y."/>
            <person name="Jeddeloh J.A."/>
            <person name="Han Y."/>
            <person name="Lee H."/>
            <person name="Li P."/>
            <person name="Lisch D.R."/>
            <person name="Liu S."/>
            <person name="Liu Z."/>
            <person name="Nagel D.H."/>
            <person name="McCann M.C."/>
            <person name="SanMiguel P."/>
            <person name="Myers A.M."/>
            <person name="Nettleton D."/>
            <person name="Nguyen J."/>
            <person name="Penning B.W."/>
            <person name="Ponnala L."/>
            <person name="Schneider K.L."/>
            <person name="Schwartz D.C."/>
            <person name="Sharma A."/>
            <person name="Soderlund C."/>
            <person name="Springer N.M."/>
            <person name="Sun Q."/>
            <person name="Wang H."/>
            <person name="Waterman M."/>
            <person name="Westerman R."/>
            <person name="Wolfgruber T.K."/>
            <person name="Yang L."/>
            <person name="Yu Y."/>
            <person name="Zhang L."/>
            <person name="Zhou S."/>
            <person name="Zhu Q."/>
            <person name="Bennetzen J.L."/>
            <person name="Dawe R.K."/>
            <person name="Jiang J."/>
            <person name="Jiang N."/>
            <person name="Presting G.G."/>
            <person name="Wessler S.R."/>
            <person name="Aluru S."/>
            <person name="Martienssen R.A."/>
            <person name="Clifton S.W."/>
            <person name="McCombie W.R."/>
            <person name="Wing R.A."/>
            <person name="Wilson R.K."/>
        </authorList>
    </citation>
    <scope>NUCLEOTIDE SEQUENCE [LARGE SCALE GENOMIC DNA]</scope>
    <source>
        <strain evidence="10">cv. B73</strain>
    </source>
</reference>
<dbReference type="EnsemblPlants" id="Zm00001eb407130_T001">
    <property type="protein sequence ID" value="Zm00001eb407130_P001"/>
    <property type="gene ID" value="Zm00001eb407130"/>
</dbReference>
<dbReference type="PANTHER" id="PTHR10252">
    <property type="entry name" value="HISTONE-LIKE TRANSCRIPTION FACTOR CCAAT-RELATED"/>
    <property type="match status" value="1"/>
</dbReference>
<reference evidence="9" key="4">
    <citation type="submission" date="2019-07" db="EMBL/GenBank/DDBJ databases">
        <authorList>
            <person name="Seetharam A."/>
            <person name="Woodhouse M."/>
            <person name="Cannon E."/>
        </authorList>
    </citation>
    <scope>NUCLEOTIDE SEQUENCE [LARGE SCALE GENOMIC DNA]</scope>
    <source>
        <strain evidence="9">cv. B73</strain>
    </source>
</reference>
<dbReference type="GO" id="GO:0000976">
    <property type="term" value="F:transcription cis-regulatory region binding"/>
    <property type="evidence" value="ECO:0000318"/>
    <property type="project" value="GO_Central"/>
</dbReference>
<dbReference type="SMR" id="K7TX38"/>
<reference evidence="9" key="5">
    <citation type="submission" date="2021-05" db="UniProtKB">
        <authorList>
            <consortium name="EnsemblPlants"/>
        </authorList>
    </citation>
    <scope>IDENTIFICATION</scope>
    <source>
        <strain evidence="9">cv. B73</strain>
    </source>
</reference>
<evidence type="ECO:0000256" key="2">
    <source>
        <dbReference type="ARBA" id="ARBA00023015"/>
    </source>
</evidence>
<dbReference type="GeneID" id="103640778"/>
<evidence type="ECO:0000313" key="8">
    <source>
        <dbReference type="EMBL" id="AQK39348.1"/>
    </source>
</evidence>
<comment type="similarity">
    <text evidence="5">Belongs to the NFYC/HAP5 subunit family.</text>
</comment>
<dbReference type="GO" id="GO:0006355">
    <property type="term" value="P:regulation of DNA-templated transcription"/>
    <property type="evidence" value="ECO:0000318"/>
    <property type="project" value="GO_Central"/>
</dbReference>
<dbReference type="STRING" id="4577.K7TX38"/>
<dbReference type="InterPro" id="IPR007125">
    <property type="entry name" value="H2A/H2B/H3"/>
</dbReference>
<feature type="domain" description="Core Histone H2A/H2B/H3" evidence="6">
    <location>
        <begin position="27"/>
        <end position="104"/>
    </location>
</feature>
<dbReference type="EMBL" id="CM000786">
    <property type="protein sequence ID" value="AQK39348.1"/>
    <property type="molecule type" value="Genomic_DNA"/>
</dbReference>
<keyword evidence="3" id="KW-0804">Transcription</keyword>
<evidence type="ECO:0000313" key="7">
    <source>
        <dbReference type="EMBL" id="AIB04484.1"/>
    </source>
</evidence>
<protein>
    <submittedName>
        <fullName evidence="7">CCAAT-HAP5 transcription factor</fullName>
    </submittedName>
    <submittedName>
        <fullName evidence="8">Nuclear transcription factor Y subunit C-10</fullName>
    </submittedName>
</protein>
<dbReference type="eggNOG" id="KOG1657">
    <property type="taxonomic scope" value="Eukaryota"/>
</dbReference>
<dbReference type="PaxDb" id="4577-GRMZM2G052499_P01"/>
<reference evidence="8" key="3">
    <citation type="submission" date="2015-12" db="EMBL/GenBank/DDBJ databases">
        <title>Update maize B73 reference genome by single molecule sequencing technologies.</title>
        <authorList>
            <consortium name="Maize Genome Sequencing Project"/>
            <person name="Ware D."/>
        </authorList>
    </citation>
    <scope>NUCLEOTIDE SEQUENCE</scope>
    <source>
        <tissue evidence="8">Seedling</tissue>
    </source>
</reference>
<keyword evidence="2" id="KW-0805">Transcription regulation</keyword>
<sequence>MDRPINIRTSPRTPLSLSEQQTIKEFWRKKQEEIEAIEDFGEHTIPVTCLKKVICAKKGKMMMTSDTPTFMTKACKIFVQELSLSAWMCANSHNRSIVLDSDIAESIASIESYGFLNDVLCAHLEKYKSDTHLQSIKNPHHNRAINQSPTYLQPLSHQYQMTQFIPQSTRYCPFIHIPPTLPQTNDIHMHLPLPLPPITYMTKDLVFFEKGISNNDDAIDLVTPPQLLPEALSNIPNKCYMCNIASTDTYCVGSAKTCNFIAEDGDMVFHFPYVPSKPFQLSTSLPMTNGGCSIYTDITELNHIKLKVTHIEKSTYGINPEATFNVIDGQQHAGDETTAANHMHTEHGELDAEFVTTTNANADDNNINWDEVDMASDSMLMEFWRDVMMKEDPTSLPDTISTNDTILDPSDMLELEGCCDDSYLLDDVMSNTSNDVRHG</sequence>
<dbReference type="PANTHER" id="PTHR10252:SF143">
    <property type="entry name" value="OS01G0102400 PROTEIN"/>
    <property type="match status" value="1"/>
</dbReference>
<accession>K7TX38</accession>
<dbReference type="Gramene" id="Zm00001eb407130_T001">
    <property type="protein sequence ID" value="Zm00001eb407130_P001"/>
    <property type="gene ID" value="Zm00001eb407130"/>
</dbReference>
<dbReference type="OMA" id="MDNIACP"/>
<evidence type="ECO:0000313" key="10">
    <source>
        <dbReference type="Proteomes" id="UP000007305"/>
    </source>
</evidence>
<comment type="subcellular location">
    <subcellularLocation>
        <location evidence="1">Nucleus</location>
    </subcellularLocation>
</comment>
<evidence type="ECO:0000256" key="5">
    <source>
        <dbReference type="ARBA" id="ARBA00038129"/>
    </source>
</evidence>
<evidence type="ECO:0000256" key="3">
    <source>
        <dbReference type="ARBA" id="ARBA00023163"/>
    </source>
</evidence>
<dbReference type="AlphaFoldDB" id="K7TX38"/>
<dbReference type="GO" id="GO:0005634">
    <property type="term" value="C:nucleus"/>
    <property type="evidence" value="ECO:0000318"/>
    <property type="project" value="GO_Central"/>
</dbReference>
<organism evidence="9 10">
    <name type="scientific">Zea mays</name>
    <name type="common">Maize</name>
    <dbReference type="NCBI Taxonomy" id="4577"/>
    <lineage>
        <taxon>Eukaryota</taxon>
        <taxon>Viridiplantae</taxon>
        <taxon>Streptophyta</taxon>
        <taxon>Embryophyta</taxon>
        <taxon>Tracheophyta</taxon>
        <taxon>Spermatophyta</taxon>
        <taxon>Magnoliopsida</taxon>
        <taxon>Liliopsida</taxon>
        <taxon>Poales</taxon>
        <taxon>Poaceae</taxon>
        <taxon>PACMAD clade</taxon>
        <taxon>Panicoideae</taxon>
        <taxon>Andropogonodae</taxon>
        <taxon>Andropogoneae</taxon>
        <taxon>Tripsacinae</taxon>
        <taxon>Zea</taxon>
    </lineage>
</organism>
<dbReference type="GO" id="GO:0046982">
    <property type="term" value="F:protein heterodimerization activity"/>
    <property type="evidence" value="ECO:0007669"/>
    <property type="project" value="InterPro"/>
</dbReference>
<keyword evidence="10" id="KW-1185">Reference proteome</keyword>
<reference evidence="7" key="2">
    <citation type="submission" date="2014-04" db="EMBL/GenBank/DDBJ databases">
        <title>The Maize TFome - Development of a transcription factor open reading frame collection for functional genomics.</title>
        <authorList>
            <person name="Burdo B."/>
            <person name="Gray J."/>
            <person name="Goetting-Minesky M.P."/>
            <person name="Wittler B."/>
            <person name="Hunt M."/>
            <person name="Li T."/>
            <person name="Velliquette D."/>
            <person name="Thomas J."/>
            <person name="Gentzel I."/>
            <person name="Dos Santos Brito M."/>
            <person name="Mejia-Guerra M.K."/>
            <person name="Connolly L.N."/>
            <person name="Qaisi D."/>
            <person name="Li W."/>
            <person name="Casas M.I."/>
            <person name="Doseff A.I."/>
            <person name="Grotewold E."/>
        </authorList>
    </citation>
    <scope>NUCLEOTIDE SEQUENCE</scope>
</reference>
<evidence type="ECO:0000313" key="9">
    <source>
        <dbReference type="EnsemblPlants" id="Zm00001eb407130_P001"/>
    </source>
</evidence>
<dbReference type="KEGG" id="zma:103640778"/>
<dbReference type="Pfam" id="PF00125">
    <property type="entry name" value="Histone"/>
    <property type="match status" value="1"/>
</dbReference>
<dbReference type="EMBL" id="KJ726993">
    <property type="protein sequence ID" value="AIB04484.1"/>
    <property type="molecule type" value="Genomic_DNA"/>
</dbReference>
<evidence type="ECO:0000256" key="4">
    <source>
        <dbReference type="ARBA" id="ARBA00023242"/>
    </source>
</evidence>
<dbReference type="InterPro" id="IPR050568">
    <property type="entry name" value="Transcr_DNA_Rep_Reg"/>
</dbReference>
<proteinExistence type="inferred from homology"/>
<dbReference type="SUPFAM" id="SSF47113">
    <property type="entry name" value="Histone-fold"/>
    <property type="match status" value="1"/>
</dbReference>